<dbReference type="EMBL" id="JAESWC010000009">
    <property type="protein sequence ID" value="MBL4936869.1"/>
    <property type="molecule type" value="Genomic_DNA"/>
</dbReference>
<dbReference type="RefSeq" id="WP_202749629.1">
    <property type="nucleotide sequence ID" value="NZ_JAESWC010000009.1"/>
</dbReference>
<feature type="transmembrane region" description="Helical" evidence="8">
    <location>
        <begin position="314"/>
        <end position="331"/>
    </location>
</feature>
<evidence type="ECO:0000256" key="1">
    <source>
        <dbReference type="ARBA" id="ARBA00004651"/>
    </source>
</evidence>
<keyword evidence="3" id="KW-0328">Glycosyltransferase</keyword>
<gene>
    <name evidence="10" type="ORF">JK636_14005</name>
</gene>
<feature type="domain" description="Glycosyltransferase RgtA/B/C/D-like" evidence="9">
    <location>
        <begin position="80"/>
        <end position="236"/>
    </location>
</feature>
<evidence type="ECO:0000256" key="8">
    <source>
        <dbReference type="SAM" id="Phobius"/>
    </source>
</evidence>
<keyword evidence="5 8" id="KW-0812">Transmembrane</keyword>
<feature type="transmembrane region" description="Helical" evidence="8">
    <location>
        <begin position="222"/>
        <end position="239"/>
    </location>
</feature>
<feature type="transmembrane region" description="Helical" evidence="8">
    <location>
        <begin position="186"/>
        <end position="210"/>
    </location>
</feature>
<comment type="caution">
    <text evidence="10">The sequence shown here is derived from an EMBL/GenBank/DDBJ whole genome shotgun (WGS) entry which is preliminary data.</text>
</comment>
<evidence type="ECO:0000256" key="5">
    <source>
        <dbReference type="ARBA" id="ARBA00022692"/>
    </source>
</evidence>
<evidence type="ECO:0000256" key="4">
    <source>
        <dbReference type="ARBA" id="ARBA00022679"/>
    </source>
</evidence>
<keyword evidence="4" id="KW-0808">Transferase</keyword>
<evidence type="ECO:0000256" key="6">
    <source>
        <dbReference type="ARBA" id="ARBA00022989"/>
    </source>
</evidence>
<sequence length="498" mass="57361">MDIHRTKIFDSIISFVEKGYYFFLAIIMAMTIYNVFHNLGLSPIESFDEARHGVNAYEMIKNNNYIVSTYGYKNDYWNLKPPVSYWTIIAGYKAAGFNELGLRAASACAAVLTILILALFMSYKYDKLSALISAIVLSTTTQYITEHCARTGDADSVFVLFFTISMICLSLSSKSLRWLYVSGVAFSLAFLTKSFHALNIILIICMYLILSKDIFRMKFVQIILVIVNSFFLIAIWGFYRYKQDGLKFFQAMINYDLLARTSSTVEKHGGDSYFYLDKISSSYFHWIIVLFAVVAANVLLLKHRREKEQLIDKSLVLILWITVPLILYSLAKTKIQWYIIPVYPALAVVIGAGASSYLKCRYRNLISQLFLTFLILHSAYRSENYILNVISKTWTDPGQIVLKELKSYPQYTGKNIYTTFFGYSAEDPYRFRQNYLLSAELYDDLIPLEGGFEGFLNDKTNNPIILLKKDKNILAQKEKYRLKILLEYDDAVILTKEK</sequence>
<reference evidence="10 11" key="1">
    <citation type="submission" date="2021-01" db="EMBL/GenBank/DDBJ databases">
        <title>Genome public.</title>
        <authorList>
            <person name="Liu C."/>
            <person name="Sun Q."/>
        </authorList>
    </citation>
    <scope>NUCLEOTIDE SEQUENCE [LARGE SCALE GENOMIC DNA]</scope>
    <source>
        <strain evidence="10 11">YIM B02515</strain>
    </source>
</reference>
<keyword evidence="2" id="KW-1003">Cell membrane</keyword>
<dbReference type="PANTHER" id="PTHR33908">
    <property type="entry name" value="MANNOSYLTRANSFERASE YKCB-RELATED"/>
    <property type="match status" value="1"/>
</dbReference>
<keyword evidence="6 8" id="KW-1133">Transmembrane helix</keyword>
<evidence type="ECO:0000259" key="9">
    <source>
        <dbReference type="Pfam" id="PF13231"/>
    </source>
</evidence>
<dbReference type="PANTHER" id="PTHR33908:SF3">
    <property type="entry name" value="UNDECAPRENYL PHOSPHATE-ALPHA-4-AMINO-4-DEOXY-L-ARABINOSE ARABINOSYL TRANSFERASE"/>
    <property type="match status" value="1"/>
</dbReference>
<organism evidence="10 11">
    <name type="scientific">Clostridium rhizosphaerae</name>
    <dbReference type="NCBI Taxonomy" id="2803861"/>
    <lineage>
        <taxon>Bacteria</taxon>
        <taxon>Bacillati</taxon>
        <taxon>Bacillota</taxon>
        <taxon>Clostridia</taxon>
        <taxon>Eubacteriales</taxon>
        <taxon>Clostridiaceae</taxon>
        <taxon>Clostridium</taxon>
    </lineage>
</organism>
<keyword evidence="7 8" id="KW-0472">Membrane</keyword>
<feature type="transmembrane region" description="Helical" evidence="8">
    <location>
        <begin position="283"/>
        <end position="302"/>
    </location>
</feature>
<protein>
    <submittedName>
        <fullName evidence="10">Glycosyltransferase family 39 protein</fullName>
    </submittedName>
</protein>
<feature type="transmembrane region" description="Helical" evidence="8">
    <location>
        <begin position="337"/>
        <end position="358"/>
    </location>
</feature>
<evidence type="ECO:0000313" key="11">
    <source>
        <dbReference type="Proteomes" id="UP000632377"/>
    </source>
</evidence>
<evidence type="ECO:0000256" key="3">
    <source>
        <dbReference type="ARBA" id="ARBA00022676"/>
    </source>
</evidence>
<dbReference type="InterPro" id="IPR038731">
    <property type="entry name" value="RgtA/B/C-like"/>
</dbReference>
<evidence type="ECO:0000256" key="2">
    <source>
        <dbReference type="ARBA" id="ARBA00022475"/>
    </source>
</evidence>
<comment type="subcellular location">
    <subcellularLocation>
        <location evidence="1">Cell membrane</location>
        <topology evidence="1">Multi-pass membrane protein</topology>
    </subcellularLocation>
</comment>
<dbReference type="Proteomes" id="UP000632377">
    <property type="component" value="Unassembled WGS sequence"/>
</dbReference>
<feature type="transmembrane region" description="Helical" evidence="8">
    <location>
        <begin position="100"/>
        <end position="122"/>
    </location>
</feature>
<dbReference type="InterPro" id="IPR050297">
    <property type="entry name" value="LipidA_mod_glycosyltrf_83"/>
</dbReference>
<feature type="transmembrane region" description="Helical" evidence="8">
    <location>
        <begin position="157"/>
        <end position="180"/>
    </location>
</feature>
<keyword evidence="11" id="KW-1185">Reference proteome</keyword>
<feature type="transmembrane region" description="Helical" evidence="8">
    <location>
        <begin position="20"/>
        <end position="36"/>
    </location>
</feature>
<name>A0ABS1TBX7_9CLOT</name>
<evidence type="ECO:0000256" key="7">
    <source>
        <dbReference type="ARBA" id="ARBA00023136"/>
    </source>
</evidence>
<dbReference type="Pfam" id="PF13231">
    <property type="entry name" value="PMT_2"/>
    <property type="match status" value="1"/>
</dbReference>
<accession>A0ABS1TBX7</accession>
<evidence type="ECO:0000313" key="10">
    <source>
        <dbReference type="EMBL" id="MBL4936869.1"/>
    </source>
</evidence>
<proteinExistence type="predicted"/>